<comment type="caution">
    <text evidence="2">The sequence shown here is derived from an EMBL/GenBank/DDBJ whole genome shotgun (WGS) entry which is preliminary data.</text>
</comment>
<accession>A0ABV8NUJ2</accession>
<keyword evidence="3" id="KW-1185">Reference proteome</keyword>
<name>A0ABV8NUJ2_9BURK</name>
<feature type="transmembrane region" description="Helical" evidence="1">
    <location>
        <begin position="63"/>
        <end position="79"/>
    </location>
</feature>
<dbReference type="Proteomes" id="UP001595848">
    <property type="component" value="Unassembled WGS sequence"/>
</dbReference>
<proteinExistence type="predicted"/>
<gene>
    <name evidence="2" type="ORF">ACFOY1_06595</name>
</gene>
<feature type="transmembrane region" description="Helical" evidence="1">
    <location>
        <begin position="6"/>
        <end position="22"/>
    </location>
</feature>
<feature type="transmembrane region" description="Helical" evidence="1">
    <location>
        <begin position="34"/>
        <end position="51"/>
    </location>
</feature>
<dbReference type="EMBL" id="JBHSBV010000002">
    <property type="protein sequence ID" value="MFC4200614.1"/>
    <property type="molecule type" value="Genomic_DNA"/>
</dbReference>
<reference evidence="3" key="1">
    <citation type="journal article" date="2019" name="Int. J. Syst. Evol. Microbiol.">
        <title>The Global Catalogue of Microorganisms (GCM) 10K type strain sequencing project: providing services to taxonomists for standard genome sequencing and annotation.</title>
        <authorList>
            <consortium name="The Broad Institute Genomics Platform"/>
            <consortium name="The Broad Institute Genome Sequencing Center for Infectious Disease"/>
            <person name="Wu L."/>
            <person name="Ma J."/>
        </authorList>
    </citation>
    <scope>NUCLEOTIDE SEQUENCE [LARGE SCALE GENOMIC DNA]</scope>
    <source>
        <strain evidence="3">LMG 24813</strain>
    </source>
</reference>
<evidence type="ECO:0000313" key="2">
    <source>
        <dbReference type="EMBL" id="MFC4200614.1"/>
    </source>
</evidence>
<evidence type="ECO:0008006" key="4">
    <source>
        <dbReference type="Google" id="ProtNLM"/>
    </source>
</evidence>
<dbReference type="RefSeq" id="WP_217964148.1">
    <property type="nucleotide sequence ID" value="NZ_JAHTBN010000003.1"/>
</dbReference>
<keyword evidence="1" id="KW-0812">Transmembrane</keyword>
<organism evidence="2 3">
    <name type="scientific">Candidimonas humi</name>
    <dbReference type="NCBI Taxonomy" id="683355"/>
    <lineage>
        <taxon>Bacteria</taxon>
        <taxon>Pseudomonadati</taxon>
        <taxon>Pseudomonadota</taxon>
        <taxon>Betaproteobacteria</taxon>
        <taxon>Burkholderiales</taxon>
        <taxon>Alcaligenaceae</taxon>
        <taxon>Candidimonas</taxon>
    </lineage>
</organism>
<sequence length="94" mass="10879">MTLYIFVISNLLVVLACIWAVLSPRVNDGLFGKFALVFLCFSAVACAGWAWTYPQTVDRSETAMSVAMACMAVRCYWIKRHARRFRSWRKYDTR</sequence>
<evidence type="ECO:0000313" key="3">
    <source>
        <dbReference type="Proteomes" id="UP001595848"/>
    </source>
</evidence>
<evidence type="ECO:0000256" key="1">
    <source>
        <dbReference type="SAM" id="Phobius"/>
    </source>
</evidence>
<protein>
    <recommendedName>
        <fullName evidence="4">Holin</fullName>
    </recommendedName>
</protein>
<keyword evidence="1" id="KW-1133">Transmembrane helix</keyword>
<keyword evidence="1" id="KW-0472">Membrane</keyword>